<name>A0A4Q9KRC7_9MICR</name>
<sequence length="343" mass="38283">MDTIRKRKIIFVIFTVCTFIMIMGATFLMFSLHCANKMLKSFVDELETVKKNPHFKEIHQSLVASNTCCFYLDEKDGKKAYESGILIKASEAKKKLGNAIANKKYEDIKFSEFGDTKMFSMNFNVDITKLKKQADDAGSLVKIGLFLKRKNQFRSYLKLTSDVISAGISNKSKQKTCYIEVKDDKKILVSTLRVNNNNKIEEESRRNLEFEGYKPLSEYKAIEFVAFVFYTSCSIISPPPPPPQGSETAIGIGSTPLPRSQTKTISRQRTGPETTLLPVPKEIPPPGSQKTQNLRKGKRPVNPEHPESETELEPGTDSESDSEPGTRTGSRTGSGSGKAIGTR</sequence>
<reference evidence="3 4" key="1">
    <citation type="submission" date="2017-12" db="EMBL/GenBank/DDBJ databases">
        <authorList>
            <person name="Pombert J.-F."/>
            <person name="Haag K.L."/>
            <person name="Ebert D."/>
        </authorList>
    </citation>
    <scope>NUCLEOTIDE SEQUENCE [LARGE SCALE GENOMIC DNA]</scope>
    <source>
        <strain evidence="3">FI-OER-3-3</strain>
    </source>
</reference>
<proteinExistence type="predicted"/>
<evidence type="ECO:0000256" key="2">
    <source>
        <dbReference type="SAM" id="Phobius"/>
    </source>
</evidence>
<evidence type="ECO:0000313" key="4">
    <source>
        <dbReference type="Proteomes" id="UP000292362"/>
    </source>
</evidence>
<gene>
    <name evidence="3" type="ORF">CWI37_2835p0010</name>
</gene>
<feature type="region of interest" description="Disordered" evidence="1">
    <location>
        <begin position="239"/>
        <end position="343"/>
    </location>
</feature>
<dbReference type="VEuPathDB" id="MicrosporidiaDB:CWI37_2835p0010"/>
<evidence type="ECO:0000313" key="3">
    <source>
        <dbReference type="EMBL" id="TBT96660.1"/>
    </source>
</evidence>
<protein>
    <submittedName>
        <fullName evidence="3">Uncharacterized protein</fullName>
    </submittedName>
</protein>
<accession>A0A4Q9KRC7</accession>
<feature type="non-terminal residue" evidence="3">
    <location>
        <position position="343"/>
    </location>
</feature>
<evidence type="ECO:0000256" key="1">
    <source>
        <dbReference type="SAM" id="MobiDB-lite"/>
    </source>
</evidence>
<keyword evidence="2" id="KW-0472">Membrane</keyword>
<keyword evidence="2" id="KW-1133">Transmembrane helix</keyword>
<dbReference type="AlphaFoldDB" id="A0A4Q9KRC7"/>
<organism evidence="3 4">
    <name type="scientific">Hamiltosporidium tvaerminnensis</name>
    <dbReference type="NCBI Taxonomy" id="1176355"/>
    <lineage>
        <taxon>Eukaryota</taxon>
        <taxon>Fungi</taxon>
        <taxon>Fungi incertae sedis</taxon>
        <taxon>Microsporidia</taxon>
        <taxon>Dubosqiidae</taxon>
        <taxon>Hamiltosporidium</taxon>
    </lineage>
</organism>
<feature type="compositionally biased region" description="Gly residues" evidence="1">
    <location>
        <begin position="332"/>
        <end position="343"/>
    </location>
</feature>
<dbReference type="EMBL" id="PITJ01002835">
    <property type="protein sequence ID" value="TBT96660.1"/>
    <property type="molecule type" value="Genomic_DNA"/>
</dbReference>
<dbReference type="Proteomes" id="UP000292362">
    <property type="component" value="Unassembled WGS sequence"/>
</dbReference>
<keyword evidence="2" id="KW-0812">Transmembrane</keyword>
<feature type="transmembrane region" description="Helical" evidence="2">
    <location>
        <begin position="9"/>
        <end position="32"/>
    </location>
</feature>
<feature type="compositionally biased region" description="Polar residues" evidence="1">
    <location>
        <begin position="257"/>
        <end position="273"/>
    </location>
</feature>
<feature type="compositionally biased region" description="Acidic residues" evidence="1">
    <location>
        <begin position="309"/>
        <end position="322"/>
    </location>
</feature>
<comment type="caution">
    <text evidence="3">The sequence shown here is derived from an EMBL/GenBank/DDBJ whole genome shotgun (WGS) entry which is preliminary data.</text>
</comment>